<name>A0ABY9VHV2_9BACI</name>
<evidence type="ECO:0000313" key="2">
    <source>
        <dbReference type="EMBL" id="WNF23153.1"/>
    </source>
</evidence>
<dbReference type="Pfam" id="PF20276">
    <property type="entry name" value="CTD1"/>
    <property type="match status" value="1"/>
</dbReference>
<dbReference type="EMBL" id="CP134494">
    <property type="protein sequence ID" value="WNF23153.1"/>
    <property type="molecule type" value="Genomic_DNA"/>
</dbReference>
<accession>A0ABY9VHV2</accession>
<evidence type="ECO:0000259" key="1">
    <source>
        <dbReference type="Pfam" id="PF20276"/>
    </source>
</evidence>
<keyword evidence="3" id="KW-1185">Reference proteome</keyword>
<reference evidence="2 3" key="1">
    <citation type="submission" date="2023-09" db="EMBL/GenBank/DDBJ databases">
        <title>Microbial mechanism of fulvic acid promoting antimony reduction mineralization in rice fields.</title>
        <authorList>
            <person name="Chen G."/>
            <person name="Lan J."/>
        </authorList>
    </citation>
    <scope>NUCLEOTIDE SEQUENCE [LARGE SCALE GENOMIC DNA]</scope>
    <source>
        <strain evidence="2 3">PS1</strain>
    </source>
</reference>
<organism evidence="2 3">
    <name type="scientific">Mesobacillus jeotgali</name>
    <dbReference type="NCBI Taxonomy" id="129985"/>
    <lineage>
        <taxon>Bacteria</taxon>
        <taxon>Bacillati</taxon>
        <taxon>Bacillota</taxon>
        <taxon>Bacilli</taxon>
        <taxon>Bacillales</taxon>
        <taxon>Bacillaceae</taxon>
        <taxon>Mesobacillus</taxon>
    </lineage>
</organism>
<gene>
    <name evidence="2" type="ORF">RH061_01100</name>
</gene>
<dbReference type="Proteomes" id="UP001303324">
    <property type="component" value="Chromosome"/>
</dbReference>
<proteinExistence type="predicted"/>
<evidence type="ECO:0000313" key="3">
    <source>
        <dbReference type="Proteomes" id="UP001303324"/>
    </source>
</evidence>
<feature type="domain" description="ABC-three component systems C-terminal" evidence="1">
    <location>
        <begin position="175"/>
        <end position="422"/>
    </location>
</feature>
<dbReference type="RefSeq" id="WP_311073344.1">
    <property type="nucleotide sequence ID" value="NZ_CP134494.1"/>
</dbReference>
<protein>
    <recommendedName>
        <fullName evidence="1">ABC-three component systems C-terminal domain-containing protein</fullName>
    </recommendedName>
</protein>
<sequence length="482" mass="57165">MSLTTLEQLQKYTTDASPSWNGYNHQGKVGIFVVLKMINELNLDYDSCGPYKLELEWLEDFSILQNDKYIALHQVKTYKESMPSKYKDAIWLLLAKSLDIPQVKNTYLHTTVPLSKTESLHQNLLTYKMTEKNEPEEEIQVEKKTKLKIYWTPKECHDYVKRSGRYDEVFGKFAIYTYEEDYQYCSMEDIEPKIKTQLGKIYKGFKTEQHLNRTYLHLLGLLDRNIRERHRDIQIGKKEQKASVSFQEIFEVIHRNYELPSREFCIYKLRHEFNLITNQFIEDLDDETEYSPNKDNLHSLINAVLELDDESFLKFCMKITPHHPINEDDPETLLEALRYYIPETHMKEGYLEILIQIQNKIDSVKHMFLKKGDDLKNISYLPTTIIESNKKATVGRMVEKILQNASLVEESLHEVDVMITKSINLPMLKPEKFNLDIPEVEEQFNEAFHKSETREKDYHDRIVKIKKIRMIDLTRAKEELNK</sequence>
<dbReference type="InterPro" id="IPR046920">
    <property type="entry name" value="ABC-3C_CTD1"/>
</dbReference>